<evidence type="ECO:0000259" key="2">
    <source>
        <dbReference type="Pfam" id="PF10571"/>
    </source>
</evidence>
<evidence type="ECO:0000313" key="3">
    <source>
        <dbReference type="EMBL" id="EFU67799.1"/>
    </source>
</evidence>
<feature type="transmembrane region" description="Helical" evidence="1">
    <location>
        <begin position="67"/>
        <end position="86"/>
    </location>
</feature>
<keyword evidence="1" id="KW-0812">Transmembrane</keyword>
<comment type="caution">
    <text evidence="3">The sequence shown here is derived from an EMBL/GenBank/DDBJ whole genome shotgun (WGS) entry which is preliminary data.</text>
</comment>
<dbReference type="Pfam" id="PF10571">
    <property type="entry name" value="UPF0547"/>
    <property type="match status" value="1"/>
</dbReference>
<dbReference type="EMBL" id="AEPS01000003">
    <property type="protein sequence ID" value="EFU67799.1"/>
    <property type="molecule type" value="Genomic_DNA"/>
</dbReference>
<sequence>MLFLKFDLTGEVMLHRCPECRKKINESAEACPNCGFSFKPENLEAYKKKLEERRLQNEEINRKSVKLHLIWGAIFTVVLLVASWITNHA</sequence>
<keyword evidence="4" id="KW-1185">Reference proteome</keyword>
<dbReference type="Proteomes" id="UP000032871">
    <property type="component" value="Unassembled WGS sequence"/>
</dbReference>
<keyword evidence="1" id="KW-1133">Transmembrane helix</keyword>
<dbReference type="HOGENOM" id="CLU_2633137_0_0_6"/>
<dbReference type="InterPro" id="IPR018886">
    <property type="entry name" value="UPF0547"/>
</dbReference>
<organism evidence="3 4">
    <name type="scientific">Aggregatibacter segnis ATCC 33393</name>
    <dbReference type="NCBI Taxonomy" id="888057"/>
    <lineage>
        <taxon>Bacteria</taxon>
        <taxon>Pseudomonadati</taxon>
        <taxon>Pseudomonadota</taxon>
        <taxon>Gammaproteobacteria</taxon>
        <taxon>Pasteurellales</taxon>
        <taxon>Pasteurellaceae</taxon>
        <taxon>Aggregatibacter</taxon>
    </lineage>
</organism>
<keyword evidence="1" id="KW-0472">Membrane</keyword>
<reference evidence="3 4" key="1">
    <citation type="submission" date="2010-12" db="EMBL/GenBank/DDBJ databases">
        <authorList>
            <person name="Muzny D."/>
            <person name="Qin X."/>
            <person name="Deng J."/>
            <person name="Jiang H."/>
            <person name="Liu Y."/>
            <person name="Qu J."/>
            <person name="Song X.-Z."/>
            <person name="Zhang L."/>
            <person name="Thornton R."/>
            <person name="Coyle M."/>
            <person name="Francisco L."/>
            <person name="Jackson L."/>
            <person name="Javaid M."/>
            <person name="Korchina V."/>
            <person name="Kovar C."/>
            <person name="Mata R."/>
            <person name="Mathew T."/>
            <person name="Ngo R."/>
            <person name="Nguyen L."/>
            <person name="Nguyen N."/>
            <person name="Okwuonu G."/>
            <person name="Ongeri F."/>
            <person name="Pham C."/>
            <person name="Simmons D."/>
            <person name="Wilczek-Boney K."/>
            <person name="Hale W."/>
            <person name="Jakkamsetti A."/>
            <person name="Pham P."/>
            <person name="Ruth R."/>
            <person name="San Lucas F."/>
            <person name="Warren J."/>
            <person name="Zhang J."/>
            <person name="Zhao Z."/>
            <person name="Zhou C."/>
            <person name="Zhu D."/>
            <person name="Lee S."/>
            <person name="Bess C."/>
            <person name="Blankenburg K."/>
            <person name="Forbes L."/>
            <person name="Fu Q."/>
            <person name="Gubbala S."/>
            <person name="Hirani K."/>
            <person name="Jayaseelan J.C."/>
            <person name="Lara F."/>
            <person name="Munidasa M."/>
            <person name="Palculict T."/>
            <person name="Patil S."/>
            <person name="Pu L.-L."/>
            <person name="Saada N."/>
            <person name="Tang L."/>
            <person name="Weissenberger G."/>
            <person name="Zhu Y."/>
            <person name="Hemphill L."/>
            <person name="Shang Y."/>
            <person name="Youmans B."/>
            <person name="Ayvaz T."/>
            <person name="Ross M."/>
            <person name="Santibanez J."/>
            <person name="Aqrawi P."/>
            <person name="Gross S."/>
            <person name="Joshi V."/>
            <person name="Fowler G."/>
            <person name="Nazareth L."/>
            <person name="Reid J."/>
            <person name="Worley K."/>
            <person name="Petrosino J."/>
            <person name="Highlander S."/>
            <person name="Gibbs R."/>
        </authorList>
    </citation>
    <scope>NUCLEOTIDE SEQUENCE [LARGE SCALE GENOMIC DNA]</scope>
    <source>
        <strain evidence="3 4">ATCC 33393</strain>
    </source>
</reference>
<feature type="domain" description="UPF0547" evidence="2">
    <location>
        <begin position="17"/>
        <end position="40"/>
    </location>
</feature>
<accession>E6KXJ0</accession>
<name>E6KXJ0_9PAST</name>
<dbReference type="AlphaFoldDB" id="E6KXJ0"/>
<protein>
    <recommendedName>
        <fullName evidence="2">UPF0547 domain-containing protein</fullName>
    </recommendedName>
</protein>
<gene>
    <name evidence="3" type="ORF">HMPREF9064_0462</name>
</gene>
<evidence type="ECO:0000256" key="1">
    <source>
        <dbReference type="SAM" id="Phobius"/>
    </source>
</evidence>
<proteinExistence type="predicted"/>
<evidence type="ECO:0000313" key="4">
    <source>
        <dbReference type="Proteomes" id="UP000032871"/>
    </source>
</evidence>